<evidence type="ECO:0000313" key="2">
    <source>
        <dbReference type="Proteomes" id="UP001152173"/>
    </source>
</evidence>
<dbReference type="RefSeq" id="WP_269925626.1">
    <property type="nucleotide sequence ID" value="NZ_JAMKBJ010000003.1"/>
</dbReference>
<comment type="caution">
    <text evidence="1">The sequence shown here is derived from an EMBL/GenBank/DDBJ whole genome shotgun (WGS) entry which is preliminary data.</text>
</comment>
<keyword evidence="2" id="KW-1185">Reference proteome</keyword>
<dbReference type="AlphaFoldDB" id="A0A9X3LGG1"/>
<organism evidence="1 2">
    <name type="scientific">Paenisporosarcina quisquiliarum</name>
    <dbReference type="NCBI Taxonomy" id="365346"/>
    <lineage>
        <taxon>Bacteria</taxon>
        <taxon>Bacillati</taxon>
        <taxon>Bacillota</taxon>
        <taxon>Bacilli</taxon>
        <taxon>Bacillales</taxon>
        <taxon>Caryophanaceae</taxon>
        <taxon>Paenisporosarcina</taxon>
    </lineage>
</organism>
<sequence>MWIVDIADANKLMIYRGEHKGINGIAIFDPDKQNRSFLEKRWAEAGSVLTAFMMNPSKAAHNDSDPTVDQLINVAKKKGCNALNVVNVSSLIDGNSKNIKGTHFQYNQVNWEFISNTMKRSDYVLLGWGVKGQLGILDQLKMQPSIKQIFDTEKEKLYAYEVLKSNDKKYKHLNLYYAPHPRPQTNIKRYIEAPIVRIENFDFEMLFK</sequence>
<gene>
    <name evidence="1" type="ORF">M9R32_04945</name>
</gene>
<dbReference type="InterPro" id="IPR012441">
    <property type="entry name" value="DUF1643"/>
</dbReference>
<protein>
    <submittedName>
        <fullName evidence="1">DUF1643 domain-containing protein</fullName>
    </submittedName>
</protein>
<dbReference type="EMBL" id="JAMKBJ010000003">
    <property type="protein sequence ID" value="MCZ8536526.1"/>
    <property type="molecule type" value="Genomic_DNA"/>
</dbReference>
<dbReference type="Proteomes" id="UP001152173">
    <property type="component" value="Unassembled WGS sequence"/>
</dbReference>
<reference evidence="1" key="1">
    <citation type="submission" date="2022-05" db="EMBL/GenBank/DDBJ databases">
        <authorList>
            <person name="Colautti A."/>
            <person name="Iacumin L."/>
        </authorList>
    </citation>
    <scope>NUCLEOTIDE SEQUENCE</scope>
    <source>
        <strain evidence="1">SK 55</strain>
    </source>
</reference>
<name>A0A9X3LGG1_9BACL</name>
<evidence type="ECO:0000313" key="1">
    <source>
        <dbReference type="EMBL" id="MCZ8536526.1"/>
    </source>
</evidence>
<accession>A0A9X3LGG1</accession>
<dbReference type="Pfam" id="PF07799">
    <property type="entry name" value="DUF1643"/>
    <property type="match status" value="1"/>
</dbReference>
<proteinExistence type="predicted"/>